<dbReference type="AlphaFoldDB" id="A0A917PNP9"/>
<evidence type="ECO:0000313" key="2">
    <source>
        <dbReference type="Proteomes" id="UP000635983"/>
    </source>
</evidence>
<proteinExistence type="predicted"/>
<accession>A0A917PNP9</accession>
<dbReference type="Proteomes" id="UP000635983">
    <property type="component" value="Unassembled WGS sequence"/>
</dbReference>
<organism evidence="1 2">
    <name type="scientific">Pseudomonas matsuisoli</name>
    <dbReference type="NCBI Taxonomy" id="1515666"/>
    <lineage>
        <taxon>Bacteria</taxon>
        <taxon>Pseudomonadati</taxon>
        <taxon>Pseudomonadota</taxon>
        <taxon>Gammaproteobacteria</taxon>
        <taxon>Pseudomonadales</taxon>
        <taxon>Pseudomonadaceae</taxon>
        <taxon>Pseudomonas</taxon>
    </lineage>
</organism>
<comment type="caution">
    <text evidence="1">The sequence shown here is derived from an EMBL/GenBank/DDBJ whole genome shotgun (WGS) entry which is preliminary data.</text>
</comment>
<reference evidence="1" key="2">
    <citation type="submission" date="2020-09" db="EMBL/GenBank/DDBJ databases">
        <authorList>
            <person name="Sun Q."/>
            <person name="Ohkuma M."/>
        </authorList>
    </citation>
    <scope>NUCLEOTIDE SEQUENCE</scope>
    <source>
        <strain evidence="1">JCM 30078</strain>
    </source>
</reference>
<sequence>MVYSNFRAERLTKMQMVSDSMRQAYDSHATALITPMIGNDAITKNKPRHPDLDEP</sequence>
<protein>
    <submittedName>
        <fullName evidence="1">Uncharacterized protein</fullName>
    </submittedName>
</protein>
<reference evidence="1" key="1">
    <citation type="journal article" date="2014" name="Int. J. Syst. Evol. Microbiol.">
        <title>Complete genome sequence of Corynebacterium casei LMG S-19264T (=DSM 44701T), isolated from a smear-ripened cheese.</title>
        <authorList>
            <consortium name="US DOE Joint Genome Institute (JGI-PGF)"/>
            <person name="Walter F."/>
            <person name="Albersmeier A."/>
            <person name="Kalinowski J."/>
            <person name="Ruckert C."/>
        </authorList>
    </citation>
    <scope>NUCLEOTIDE SEQUENCE</scope>
    <source>
        <strain evidence="1">JCM 30078</strain>
    </source>
</reference>
<name>A0A917PNP9_9PSED</name>
<keyword evidence="2" id="KW-1185">Reference proteome</keyword>
<evidence type="ECO:0000313" key="1">
    <source>
        <dbReference type="EMBL" id="GGJ85158.1"/>
    </source>
</evidence>
<gene>
    <name evidence="1" type="ORF">GCM10009304_08950</name>
</gene>
<dbReference type="EMBL" id="BMPO01000002">
    <property type="protein sequence ID" value="GGJ85158.1"/>
    <property type="molecule type" value="Genomic_DNA"/>
</dbReference>